<keyword evidence="1" id="KW-1133">Transmembrane helix</keyword>
<evidence type="ECO:0000256" key="1">
    <source>
        <dbReference type="SAM" id="Phobius"/>
    </source>
</evidence>
<feature type="transmembrane region" description="Helical" evidence="1">
    <location>
        <begin position="42"/>
        <end position="61"/>
    </location>
</feature>
<proteinExistence type="predicted"/>
<evidence type="ECO:0000313" key="2">
    <source>
        <dbReference type="EMBL" id="SEF43633.1"/>
    </source>
</evidence>
<dbReference type="AlphaFoldDB" id="A0A1H5RZ51"/>
<dbReference type="OrthoDB" id="799709at2"/>
<dbReference type="RefSeq" id="WP_103904789.1">
    <property type="nucleotide sequence ID" value="NZ_CP049246.1"/>
</dbReference>
<feature type="transmembrane region" description="Helical" evidence="1">
    <location>
        <begin position="7"/>
        <end position="30"/>
    </location>
</feature>
<feature type="transmembrane region" description="Helical" evidence="1">
    <location>
        <begin position="108"/>
        <end position="125"/>
    </location>
</feature>
<organism evidence="2 3">
    <name type="scientific">Sphingobacterium lactis</name>
    <dbReference type="NCBI Taxonomy" id="797291"/>
    <lineage>
        <taxon>Bacteria</taxon>
        <taxon>Pseudomonadati</taxon>
        <taxon>Bacteroidota</taxon>
        <taxon>Sphingobacteriia</taxon>
        <taxon>Sphingobacteriales</taxon>
        <taxon>Sphingobacteriaceae</taxon>
        <taxon>Sphingobacterium</taxon>
    </lineage>
</organism>
<evidence type="ECO:0000313" key="3">
    <source>
        <dbReference type="Proteomes" id="UP000236731"/>
    </source>
</evidence>
<accession>A0A1H5RZ51</accession>
<dbReference type="Proteomes" id="UP000236731">
    <property type="component" value="Unassembled WGS sequence"/>
</dbReference>
<feature type="transmembrane region" description="Helical" evidence="1">
    <location>
        <begin position="68"/>
        <end position="88"/>
    </location>
</feature>
<keyword evidence="1" id="KW-0472">Membrane</keyword>
<gene>
    <name evidence="2" type="ORF">SAMN05421877_101116</name>
</gene>
<dbReference type="EMBL" id="FNUT01000001">
    <property type="protein sequence ID" value="SEF43633.1"/>
    <property type="molecule type" value="Genomic_DNA"/>
</dbReference>
<reference evidence="3" key="1">
    <citation type="submission" date="2016-10" db="EMBL/GenBank/DDBJ databases">
        <authorList>
            <person name="Varghese N."/>
            <person name="Submissions S."/>
        </authorList>
    </citation>
    <scope>NUCLEOTIDE SEQUENCE [LARGE SCALE GENOMIC DNA]</scope>
    <source>
        <strain evidence="3">DSM 22361</strain>
    </source>
</reference>
<sequence>MRTLNKPLALIGFMVVFLAAIFCPFLKVPLKANWNLYQVDTALFMITYGILGVCVLFFFIRKLNVYRISAWILVAWIILSFVLVYLQINNYFGLKLIDGLLAKTLHLKWGWGVLLLGGLMVLFSVNKGKVSKDTENK</sequence>
<keyword evidence="3" id="KW-1185">Reference proteome</keyword>
<protein>
    <submittedName>
        <fullName evidence="2">Uncharacterized protein</fullName>
    </submittedName>
</protein>
<name>A0A1H5RZ51_9SPHI</name>
<keyword evidence="1" id="KW-0812">Transmembrane</keyword>